<evidence type="ECO:0000259" key="3">
    <source>
        <dbReference type="Pfam" id="PF07167"/>
    </source>
</evidence>
<dbReference type="KEGG" id="hdn:Hden_2054"/>
<dbReference type="InterPro" id="IPR051321">
    <property type="entry name" value="PHA/PHB_synthase"/>
</dbReference>
<reference evidence="6" key="1">
    <citation type="journal article" date="2011" name="J. Bacteriol.">
        <title>Genome sequences of eight morphologically diverse alphaproteobacteria.</title>
        <authorList>
            <consortium name="US DOE Joint Genome Institute"/>
            <person name="Brown P.J."/>
            <person name="Kysela D.T."/>
            <person name="Buechlein A."/>
            <person name="Hemmerich C."/>
            <person name="Brun Y.V."/>
        </authorList>
    </citation>
    <scope>NUCLEOTIDE SEQUENCE [LARGE SCALE GENOMIC DNA]</scope>
    <source>
        <strain evidence="6">ATCC 51888 / DSM 1869 / NCIB 11706 / TK 0415</strain>
    </source>
</reference>
<dbReference type="GO" id="GO:0016746">
    <property type="term" value="F:acyltransferase activity"/>
    <property type="evidence" value="ECO:0007669"/>
    <property type="project" value="UniProtKB-KW"/>
</dbReference>
<dbReference type="GO" id="GO:0042619">
    <property type="term" value="P:poly-hydroxybutyrate biosynthetic process"/>
    <property type="evidence" value="ECO:0007669"/>
    <property type="project" value="InterPro"/>
</dbReference>
<dbReference type="InterPro" id="IPR010941">
    <property type="entry name" value="PhaC_N"/>
</dbReference>
<dbReference type="AlphaFoldDB" id="D8JPX1"/>
<keyword evidence="6" id="KW-1185">Reference proteome</keyword>
<dbReference type="PANTHER" id="PTHR36837:SF5">
    <property type="entry name" value="POLY-3-HYDROXYBUTYRATE SYNTHASE"/>
    <property type="match status" value="1"/>
</dbReference>
<keyword evidence="1" id="KW-0808">Transferase</keyword>
<evidence type="ECO:0000256" key="2">
    <source>
        <dbReference type="ARBA" id="ARBA00023315"/>
    </source>
</evidence>
<dbReference type="eggNOG" id="COG3243">
    <property type="taxonomic scope" value="Bacteria"/>
</dbReference>
<dbReference type="Gene3D" id="3.40.50.1820">
    <property type="entry name" value="alpha/beta hydrolase"/>
    <property type="match status" value="1"/>
</dbReference>
<gene>
    <name evidence="5" type="ordered locus">Hden_2054</name>
</gene>
<dbReference type="SUPFAM" id="SSF53474">
    <property type="entry name" value="alpha/beta-Hydrolases"/>
    <property type="match status" value="1"/>
</dbReference>
<organism evidence="5 6">
    <name type="scientific">Hyphomicrobium denitrificans (strain ATCC 51888 / DSM 1869 / NCIMB 11706 / TK 0415)</name>
    <dbReference type="NCBI Taxonomy" id="582899"/>
    <lineage>
        <taxon>Bacteria</taxon>
        <taxon>Pseudomonadati</taxon>
        <taxon>Pseudomonadota</taxon>
        <taxon>Alphaproteobacteria</taxon>
        <taxon>Hyphomicrobiales</taxon>
        <taxon>Hyphomicrobiaceae</taxon>
        <taxon>Hyphomicrobium</taxon>
    </lineage>
</organism>
<dbReference type="PANTHER" id="PTHR36837">
    <property type="entry name" value="POLY(3-HYDROXYALKANOATE) POLYMERASE SUBUNIT PHAC"/>
    <property type="match status" value="1"/>
</dbReference>
<feature type="domain" description="Poly-beta-hydroxybutyrate polymerase N-terminal" evidence="3">
    <location>
        <begin position="98"/>
        <end position="267"/>
    </location>
</feature>
<dbReference type="Pfam" id="PF12551">
    <property type="entry name" value="PHBC_N"/>
    <property type="match status" value="1"/>
</dbReference>
<accession>D8JPX1</accession>
<evidence type="ECO:0000256" key="1">
    <source>
        <dbReference type="ARBA" id="ARBA00022679"/>
    </source>
</evidence>
<proteinExistence type="predicted"/>
<evidence type="ECO:0000313" key="5">
    <source>
        <dbReference type="EMBL" id="ADJ23855.1"/>
    </source>
</evidence>
<name>D8JPX1_HYPDA</name>
<dbReference type="HOGENOM" id="CLU_017387_2_1_5"/>
<sequence length="590" mass="64342">MRDTNQTTEIPKAQTPEQLIDQAALAGLGHMTSGLSPIGLTLAVLDWSMHLAVAPGKRIALAEAYGQLLADTMQRAARGISGVEVEDGAGHSKTPARRDPRFSGDAWNQFPFQFWADTFSAVEDWWASATRGVPGVSPHHEAVVSFAVRQWLDMWSPSNSPFANPAVGQQTLREGGANLVRGAQIWLEDAERIAGGKLPTGAEAFKVGETVAATPGKVIFRNHLIELIQYAPAGETVHAEPILIVPAWIMKYYVLDLSPHNSLIKFLVDQGFTVFCISWRNVSAEDRDLSLEDYRRLGVMAALDTISAVVPDRPVHAAGYCLGGTLLSIAAAAMGETGDDRLASVTLLAAQTDFTEPGDLQLFIDDSQVALLEALMGQSGTLDSSQMAGAFQLLKSNDLIWSHMIHDYLMGERSQMIDLMAWNADATRMPFQMHSDYLRKLFLRNDLASGRYVVDGNPIALQNIRVPVFAVGTERDHIAPWKSVYKIHYLADTGVTFVLTNGGHNAGIVNEPGHANRHFRLLTKARNDICLSADEWFSAAKVKDGSWWPVWTDWLAAHASPERVSPPAMGCEAKGISPLAAAPGTYVLQR</sequence>
<feature type="domain" description="Poly-beta-hydroxybutyrate polymerase N-terminal" evidence="4">
    <location>
        <begin position="17"/>
        <end position="57"/>
    </location>
</feature>
<dbReference type="RefSeq" id="WP_013216014.1">
    <property type="nucleotide sequence ID" value="NC_014313.1"/>
</dbReference>
<protein>
    <submittedName>
        <fullName evidence="5">Poly-beta-hydroxybutyrate polymerase domain protein</fullName>
    </submittedName>
</protein>
<keyword evidence="2" id="KW-0012">Acyltransferase</keyword>
<evidence type="ECO:0000259" key="4">
    <source>
        <dbReference type="Pfam" id="PF12551"/>
    </source>
</evidence>
<dbReference type="Pfam" id="PF07167">
    <property type="entry name" value="PhaC_N"/>
    <property type="match status" value="1"/>
</dbReference>
<dbReference type="InterPro" id="IPR022211">
    <property type="entry name" value="PHBC_N"/>
</dbReference>
<evidence type="ECO:0000313" key="6">
    <source>
        <dbReference type="Proteomes" id="UP000002033"/>
    </source>
</evidence>
<dbReference type="Proteomes" id="UP000002033">
    <property type="component" value="Chromosome"/>
</dbReference>
<dbReference type="InterPro" id="IPR029058">
    <property type="entry name" value="AB_hydrolase_fold"/>
</dbReference>
<dbReference type="STRING" id="582899.Hden_2054"/>
<dbReference type="EMBL" id="CP002083">
    <property type="protein sequence ID" value="ADJ23855.1"/>
    <property type="molecule type" value="Genomic_DNA"/>
</dbReference>